<organism evidence="3 4">
    <name type="scientific">Actinopolyspora alba</name>
    <dbReference type="NCBI Taxonomy" id="673379"/>
    <lineage>
        <taxon>Bacteria</taxon>
        <taxon>Bacillati</taxon>
        <taxon>Actinomycetota</taxon>
        <taxon>Actinomycetes</taxon>
        <taxon>Actinopolysporales</taxon>
        <taxon>Actinopolysporaceae</taxon>
        <taxon>Actinopolyspora</taxon>
        <taxon>Actinopolyspora alba group</taxon>
    </lineage>
</organism>
<evidence type="ECO:0000313" key="4">
    <source>
        <dbReference type="Proteomes" id="UP000198716"/>
    </source>
</evidence>
<evidence type="ECO:0000256" key="1">
    <source>
        <dbReference type="SAM" id="Phobius"/>
    </source>
</evidence>
<dbReference type="RefSeq" id="WP_175496818.1">
    <property type="nucleotide sequence ID" value="NZ_FOMZ01000008.1"/>
</dbReference>
<proteinExistence type="predicted"/>
<evidence type="ECO:0000259" key="2">
    <source>
        <dbReference type="Pfam" id="PF04892"/>
    </source>
</evidence>
<sequence length="190" mass="19712">MLEAVLRTVVSPASVAVFVVLALLGAALHGRLARAAGTRKIPTLAATTALAAGTAVTLTPQSGPEFGLSTRRIFACPLGWPDSSGLLDLPTPTQSSLNSLVLLPFGVCAGLAVRNWLQTTAVAAVILLLPALVEATQGFTLFVRHCSTQDWLDNVSGGLLGLALVLLVRGITVVFTGARHHDGSSAEQRR</sequence>
<accession>A0A1I1Y3B2</accession>
<dbReference type="Pfam" id="PF04892">
    <property type="entry name" value="VanZ"/>
    <property type="match status" value="1"/>
</dbReference>
<evidence type="ECO:0000313" key="3">
    <source>
        <dbReference type="EMBL" id="SFE14041.1"/>
    </source>
</evidence>
<feature type="domain" description="VanZ-like" evidence="2">
    <location>
        <begin position="96"/>
        <end position="168"/>
    </location>
</feature>
<keyword evidence="1" id="KW-0812">Transmembrane</keyword>
<feature type="transmembrane region" description="Helical" evidence="1">
    <location>
        <begin position="6"/>
        <end position="29"/>
    </location>
</feature>
<keyword evidence="1" id="KW-1133">Transmembrane helix</keyword>
<keyword evidence="4" id="KW-1185">Reference proteome</keyword>
<gene>
    <name evidence="3" type="ORF">SAMN04487819_108139</name>
</gene>
<feature type="transmembrane region" description="Helical" evidence="1">
    <location>
        <begin position="120"/>
        <end position="143"/>
    </location>
</feature>
<dbReference type="Proteomes" id="UP000198716">
    <property type="component" value="Unassembled WGS sequence"/>
</dbReference>
<dbReference type="EMBL" id="FOMZ01000008">
    <property type="protein sequence ID" value="SFE14041.1"/>
    <property type="molecule type" value="Genomic_DNA"/>
</dbReference>
<feature type="transmembrane region" description="Helical" evidence="1">
    <location>
        <begin position="155"/>
        <end position="175"/>
    </location>
</feature>
<keyword evidence="1" id="KW-0472">Membrane</keyword>
<reference evidence="4" key="1">
    <citation type="submission" date="2016-10" db="EMBL/GenBank/DDBJ databases">
        <authorList>
            <person name="Varghese N."/>
            <person name="Submissions S."/>
        </authorList>
    </citation>
    <scope>NUCLEOTIDE SEQUENCE [LARGE SCALE GENOMIC DNA]</scope>
    <source>
        <strain evidence="4">DSM 45004</strain>
    </source>
</reference>
<name>A0A1I1Y3B2_9ACTN</name>
<dbReference type="AlphaFoldDB" id="A0A1I1Y3B2"/>
<protein>
    <submittedName>
        <fullName evidence="3">VanZ like family protein</fullName>
    </submittedName>
</protein>
<dbReference type="InterPro" id="IPR006976">
    <property type="entry name" value="VanZ-like"/>
</dbReference>